<gene>
    <name evidence="1" type="ORF">C9374_010080</name>
</gene>
<dbReference type="RefSeq" id="XP_044544250.1">
    <property type="nucleotide sequence ID" value="XM_044685585.1"/>
</dbReference>
<dbReference type="AlphaFoldDB" id="A0AA88GJ27"/>
<organism evidence="1 2">
    <name type="scientific">Naegleria lovaniensis</name>
    <name type="common">Amoeba</name>
    <dbReference type="NCBI Taxonomy" id="51637"/>
    <lineage>
        <taxon>Eukaryota</taxon>
        <taxon>Discoba</taxon>
        <taxon>Heterolobosea</taxon>
        <taxon>Tetramitia</taxon>
        <taxon>Eutetramitia</taxon>
        <taxon>Vahlkampfiidae</taxon>
        <taxon>Naegleria</taxon>
    </lineage>
</organism>
<dbReference type="GeneID" id="68102534"/>
<evidence type="ECO:0000313" key="2">
    <source>
        <dbReference type="Proteomes" id="UP000816034"/>
    </source>
</evidence>
<name>A0AA88GJ27_NAELO</name>
<accession>A0AA88GJ27</accession>
<keyword evidence="2" id="KW-1185">Reference proteome</keyword>
<comment type="caution">
    <text evidence="1">The sequence shown here is derived from an EMBL/GenBank/DDBJ whole genome shotgun (WGS) entry which is preliminary data.</text>
</comment>
<sequence>MNGHKQAAHTPVILCFCEMTTLPCSSSFNLFQKLKEHVQIQKKYKHVCTRTQSISKKFQKWNKTIENDSMTRPFDVKISYHHECILVSELRTNSIQIFDLDSREYLNCVQIDNTFTQHSTPIGLCIEENYDGYYNDALILGFSNTITKYDLKHIFNHMEDDDSIRLSEQRACWTWQISNDDRINNMLRMNVHPFRKQLFICEFALRVVTILDSKTGMKIGCIQDRTYCIPVSMDFTRDGRLVVGLSNAIQIFAERDGQYSSQTVIGTNGKLGTCVGLAHDPSSRNIFTCTKLGFIQVVSLDGKILRKFQSCTTSTSSIYKNHCKSNEFIWDSRTMQSGMCLNKLTGELFVCDWTQSSVQIYK</sequence>
<protein>
    <submittedName>
        <fullName evidence="1">Uncharacterized protein</fullName>
    </submittedName>
</protein>
<proteinExistence type="predicted"/>
<dbReference type="SUPFAM" id="SSF75011">
    <property type="entry name" value="3-carboxy-cis,cis-mucoante lactonizing enzyme"/>
    <property type="match status" value="1"/>
</dbReference>
<evidence type="ECO:0000313" key="1">
    <source>
        <dbReference type="EMBL" id="KAG2375076.1"/>
    </source>
</evidence>
<dbReference type="Gene3D" id="2.120.10.30">
    <property type="entry name" value="TolB, C-terminal domain"/>
    <property type="match status" value="1"/>
</dbReference>
<dbReference type="InterPro" id="IPR011042">
    <property type="entry name" value="6-blade_b-propeller_TolB-like"/>
</dbReference>
<dbReference type="Proteomes" id="UP000816034">
    <property type="component" value="Unassembled WGS sequence"/>
</dbReference>
<dbReference type="EMBL" id="PYSW02000040">
    <property type="protein sequence ID" value="KAG2375076.1"/>
    <property type="molecule type" value="Genomic_DNA"/>
</dbReference>
<reference evidence="1 2" key="1">
    <citation type="journal article" date="2018" name="BMC Genomics">
        <title>The genome of Naegleria lovaniensis, the basis for a comparative approach to unravel pathogenicity factors of the human pathogenic amoeba N. fowleri.</title>
        <authorList>
            <person name="Liechti N."/>
            <person name="Schurch N."/>
            <person name="Bruggmann R."/>
            <person name="Wittwer M."/>
        </authorList>
    </citation>
    <scope>NUCLEOTIDE SEQUENCE [LARGE SCALE GENOMIC DNA]</scope>
    <source>
        <strain evidence="1 2">ATCC 30569</strain>
    </source>
</reference>